<gene>
    <name evidence="3" type="ORF">VHEMI02303</name>
</gene>
<dbReference type="AlphaFoldDB" id="A0A0A1SVG3"/>
<dbReference type="Proteomes" id="UP000039046">
    <property type="component" value="Unassembled WGS sequence"/>
</dbReference>
<dbReference type="InterPro" id="IPR008952">
    <property type="entry name" value="Tetraspanin_EC2_sf"/>
</dbReference>
<evidence type="ECO:0000256" key="2">
    <source>
        <dbReference type="SAM" id="Phobius"/>
    </source>
</evidence>
<keyword evidence="2" id="KW-0472">Membrane</keyword>
<dbReference type="OrthoDB" id="71600at2759"/>
<reference evidence="3 4" key="1">
    <citation type="journal article" date="2015" name="Genome Announc.">
        <title>Draft Genome Sequence and Gene Annotation of the Entomopathogenic Fungus Verticillium hemipterigenum.</title>
        <authorList>
            <person name="Horn F."/>
            <person name="Habel A."/>
            <person name="Scharf D.H."/>
            <person name="Dworschak J."/>
            <person name="Brakhage A.A."/>
            <person name="Guthke R."/>
            <person name="Hertweck C."/>
            <person name="Linde J."/>
        </authorList>
    </citation>
    <scope>NUCLEOTIDE SEQUENCE [LARGE SCALE GENOMIC DNA]</scope>
</reference>
<keyword evidence="2" id="KW-1133">Transmembrane helix</keyword>
<feature type="transmembrane region" description="Helical" evidence="2">
    <location>
        <begin position="37"/>
        <end position="55"/>
    </location>
</feature>
<name>A0A0A1SVG3_9HYPO</name>
<dbReference type="GO" id="GO:0016020">
    <property type="term" value="C:membrane"/>
    <property type="evidence" value="ECO:0007669"/>
    <property type="project" value="InterPro"/>
</dbReference>
<protein>
    <recommendedName>
        <fullName evidence="5">Tetraspanin Tsp3</fullName>
    </recommendedName>
</protein>
<dbReference type="EMBL" id="CDHN01000001">
    <property type="protein sequence ID" value="CEJ82226.1"/>
    <property type="molecule type" value="Genomic_DNA"/>
</dbReference>
<accession>A0A0A1SVG3</accession>
<sequence>MACNPGVVYMLASLILFAIALLIHFHSVHLSLPIADAITILTTILPIASFINAFVYPNLLSEISSPNRLQRMSPVILQGIQAILTAVLATLLAEGFVPSPALECVLEDVWMGMFKSRNGQSIMYIQDTLQCCGLNTVNDRAYPFGNQTVSRCAEIYNRATPCRGPWESAMQLHSAIDFVVVILVGIMQIFGLLMMQQGTNWWTTMRNDLEDTIQPLLAGRDVESGGDTEEQTYGSGEGSSLRVNTPPVERNSW</sequence>
<evidence type="ECO:0000256" key="1">
    <source>
        <dbReference type="SAM" id="MobiDB-lite"/>
    </source>
</evidence>
<dbReference type="HOGENOM" id="CLU_055673_0_1_1"/>
<keyword evidence="2" id="KW-0812">Transmembrane</keyword>
<dbReference type="STRING" id="1531966.A0A0A1SVG3"/>
<feature type="region of interest" description="Disordered" evidence="1">
    <location>
        <begin position="218"/>
        <end position="253"/>
    </location>
</feature>
<feature type="transmembrane region" description="Helical" evidence="2">
    <location>
        <begin position="7"/>
        <end position="25"/>
    </location>
</feature>
<proteinExistence type="predicted"/>
<organism evidence="3 4">
    <name type="scientific">[Torrubiella] hemipterigena</name>
    <dbReference type="NCBI Taxonomy" id="1531966"/>
    <lineage>
        <taxon>Eukaryota</taxon>
        <taxon>Fungi</taxon>
        <taxon>Dikarya</taxon>
        <taxon>Ascomycota</taxon>
        <taxon>Pezizomycotina</taxon>
        <taxon>Sordariomycetes</taxon>
        <taxon>Hypocreomycetidae</taxon>
        <taxon>Hypocreales</taxon>
        <taxon>Clavicipitaceae</taxon>
        <taxon>Clavicipitaceae incertae sedis</taxon>
        <taxon>'Torrubiella' clade</taxon>
    </lineage>
</organism>
<dbReference type="SUPFAM" id="SSF48652">
    <property type="entry name" value="Tetraspanin"/>
    <property type="match status" value="1"/>
</dbReference>
<feature type="transmembrane region" description="Helical" evidence="2">
    <location>
        <begin position="75"/>
        <end position="93"/>
    </location>
</feature>
<evidence type="ECO:0000313" key="3">
    <source>
        <dbReference type="EMBL" id="CEJ82226.1"/>
    </source>
</evidence>
<evidence type="ECO:0000313" key="4">
    <source>
        <dbReference type="Proteomes" id="UP000039046"/>
    </source>
</evidence>
<feature type="transmembrane region" description="Helical" evidence="2">
    <location>
        <begin position="175"/>
        <end position="195"/>
    </location>
</feature>
<keyword evidence="4" id="KW-1185">Reference proteome</keyword>
<evidence type="ECO:0008006" key="5">
    <source>
        <dbReference type="Google" id="ProtNLM"/>
    </source>
</evidence>